<dbReference type="Gene3D" id="3.40.50.20">
    <property type="match status" value="1"/>
</dbReference>
<evidence type="ECO:0000259" key="4">
    <source>
        <dbReference type="Pfam" id="PF17836"/>
    </source>
</evidence>
<dbReference type="Pfam" id="PF17836">
    <property type="entry name" value="PglD_N"/>
    <property type="match status" value="1"/>
</dbReference>
<dbReference type="EMBL" id="SRYW01000003">
    <property type="protein sequence ID" value="TGY35861.1"/>
    <property type="molecule type" value="Genomic_DNA"/>
</dbReference>
<dbReference type="GO" id="GO:0016740">
    <property type="term" value="F:transferase activity"/>
    <property type="evidence" value="ECO:0007669"/>
    <property type="project" value="UniProtKB-KW"/>
</dbReference>
<dbReference type="AlphaFoldDB" id="A0A4S2D4R9"/>
<dbReference type="Proteomes" id="UP000306631">
    <property type="component" value="Unassembled WGS sequence"/>
</dbReference>
<dbReference type="OrthoDB" id="9794407at2"/>
<dbReference type="PANTHER" id="PTHR43300">
    <property type="entry name" value="ACETYLTRANSFERASE"/>
    <property type="match status" value="1"/>
</dbReference>
<name>A0A4S2D4R9_STEMA</name>
<dbReference type="CDD" id="cd03360">
    <property type="entry name" value="LbH_AT_putative"/>
    <property type="match status" value="1"/>
</dbReference>
<evidence type="ECO:0000313" key="5">
    <source>
        <dbReference type="EMBL" id="TGY35861.1"/>
    </source>
</evidence>
<feature type="binding site" evidence="3">
    <location>
        <position position="80"/>
    </location>
    <ligand>
        <name>substrate</name>
    </ligand>
</feature>
<dbReference type="InterPro" id="IPR050179">
    <property type="entry name" value="Trans_hexapeptide_repeat"/>
</dbReference>
<proteinExistence type="inferred from homology"/>
<comment type="similarity">
    <text evidence="1">Belongs to the transferase hexapeptide repeat family.</text>
</comment>
<accession>A0A4S2D4R9</accession>
<comment type="caution">
    <text evidence="5">The sequence shown here is derived from an EMBL/GenBank/DDBJ whole genome shotgun (WGS) entry which is preliminary data.</text>
</comment>
<evidence type="ECO:0000313" key="6">
    <source>
        <dbReference type="Proteomes" id="UP000306631"/>
    </source>
</evidence>
<evidence type="ECO:0000256" key="2">
    <source>
        <dbReference type="PIRSR" id="PIRSR620019-1"/>
    </source>
</evidence>
<dbReference type="RefSeq" id="WP_136003580.1">
    <property type="nucleotide sequence ID" value="NZ_SRYW01000003.1"/>
</dbReference>
<dbReference type="NCBIfam" id="TIGR03570">
    <property type="entry name" value="NeuD_NnaD"/>
    <property type="match status" value="1"/>
</dbReference>
<sequence>MAVPPSNAGVAHDRVIAIFGAGGHARETALLLLQCGIARDAIAGFFVDDQYWSDTTVEDFPLRRRGDFDPGPHEAIVAIGDSRARRKVVESLPAGTRFPSFIHPSAITPAQLSVPEGVILHAGCILTTNIHLGRHVQLNRGSQVGHDSVLGDFVTTAPGAIISGNCTIGATAYLGAMSCIRERQEIGMDAIVGMGAVVVGNVPAHATYVGNPARPLTRATA</sequence>
<feature type="site" description="Increases basicity of active site His" evidence="2">
    <location>
        <position position="147"/>
    </location>
</feature>
<dbReference type="SUPFAM" id="SSF51161">
    <property type="entry name" value="Trimeric LpxA-like enzymes"/>
    <property type="match status" value="1"/>
</dbReference>
<protein>
    <submittedName>
        <fullName evidence="5">Acetyltransferase</fullName>
    </submittedName>
</protein>
<reference evidence="5 6" key="1">
    <citation type="submission" date="2019-04" db="EMBL/GenBank/DDBJ databases">
        <title>Microbes associate with the intestines of laboratory mice.</title>
        <authorList>
            <person name="Navarre W."/>
            <person name="Wong E."/>
            <person name="Huang K."/>
            <person name="Tropini C."/>
            <person name="Ng K."/>
            <person name="Yu B."/>
        </authorList>
    </citation>
    <scope>NUCLEOTIDE SEQUENCE [LARGE SCALE GENOMIC DNA]</scope>
    <source>
        <strain evidence="5 6">NM62_B4-13</strain>
    </source>
</reference>
<feature type="domain" description="PglD N-terminal" evidence="4">
    <location>
        <begin position="16"/>
        <end position="92"/>
    </location>
</feature>
<feature type="active site" description="Proton acceptor" evidence="2">
    <location>
        <position position="146"/>
    </location>
</feature>
<evidence type="ECO:0000256" key="1">
    <source>
        <dbReference type="ARBA" id="ARBA00007274"/>
    </source>
</evidence>
<evidence type="ECO:0000256" key="3">
    <source>
        <dbReference type="PIRSR" id="PIRSR620019-2"/>
    </source>
</evidence>
<dbReference type="InterPro" id="IPR011004">
    <property type="entry name" value="Trimer_LpxA-like_sf"/>
</dbReference>
<keyword evidence="5" id="KW-0808">Transferase</keyword>
<gene>
    <name evidence="5" type="ORF">E5352_04415</name>
</gene>
<dbReference type="InterPro" id="IPR020019">
    <property type="entry name" value="AcTrfase_PglD-like"/>
</dbReference>
<dbReference type="InterPro" id="IPR041561">
    <property type="entry name" value="PglD_N"/>
</dbReference>
<dbReference type="PANTHER" id="PTHR43300:SF7">
    <property type="entry name" value="UDP-N-ACETYLBACILLOSAMINE N-ACETYLTRANSFERASE"/>
    <property type="match status" value="1"/>
</dbReference>
<dbReference type="Gene3D" id="2.160.10.10">
    <property type="entry name" value="Hexapeptide repeat proteins"/>
    <property type="match status" value="1"/>
</dbReference>
<organism evidence="5 6">
    <name type="scientific">Stenotrophomonas maltophilia</name>
    <name type="common">Pseudomonas maltophilia</name>
    <name type="synonym">Xanthomonas maltophilia</name>
    <dbReference type="NCBI Taxonomy" id="40324"/>
    <lineage>
        <taxon>Bacteria</taxon>
        <taxon>Pseudomonadati</taxon>
        <taxon>Pseudomonadota</taxon>
        <taxon>Gammaproteobacteria</taxon>
        <taxon>Lysobacterales</taxon>
        <taxon>Lysobacteraceae</taxon>
        <taxon>Stenotrophomonas</taxon>
        <taxon>Stenotrophomonas maltophilia group</taxon>
    </lineage>
</organism>